<evidence type="ECO:0000313" key="11">
    <source>
        <dbReference type="Proteomes" id="UP000789706"/>
    </source>
</evidence>
<dbReference type="GO" id="GO:0005524">
    <property type="term" value="F:ATP binding"/>
    <property type="evidence" value="ECO:0007669"/>
    <property type="project" value="UniProtKB-KW"/>
</dbReference>
<dbReference type="Pfam" id="PF17872">
    <property type="entry name" value="AAA_lid_10"/>
    <property type="match status" value="1"/>
</dbReference>
<dbReference type="PANTHER" id="PTHR10763:SF23">
    <property type="entry name" value="ORIGIN RECOGNITION COMPLEX SUBUNIT 1"/>
    <property type="match status" value="1"/>
</dbReference>
<dbReference type="Gene3D" id="3.40.50.300">
    <property type="entry name" value="P-loop containing nucleotide triphosphate hydrolases"/>
    <property type="match status" value="1"/>
</dbReference>
<name>A0A9N8YRN6_9GLOM</name>
<accession>A0A9N8YRN6</accession>
<evidence type="ECO:0000256" key="4">
    <source>
        <dbReference type="ARBA" id="ARBA00022723"/>
    </source>
</evidence>
<comment type="caution">
    <text evidence="10">The sequence shown here is derived from an EMBL/GenBank/DDBJ whole genome shotgun (WGS) entry which is preliminary data.</text>
</comment>
<dbReference type="CDD" id="cd00009">
    <property type="entry name" value="AAA"/>
    <property type="match status" value="1"/>
</dbReference>
<evidence type="ECO:0000256" key="7">
    <source>
        <dbReference type="RuleBase" id="RU365058"/>
    </source>
</evidence>
<dbReference type="GO" id="GO:0046872">
    <property type="term" value="F:metal ion binding"/>
    <property type="evidence" value="ECO:0007669"/>
    <property type="project" value="UniProtKB-KW"/>
</dbReference>
<evidence type="ECO:0000256" key="8">
    <source>
        <dbReference type="SAM" id="MobiDB-lite"/>
    </source>
</evidence>
<dbReference type="SUPFAM" id="SSF46785">
    <property type="entry name" value="Winged helix' DNA-binding domain"/>
    <property type="match status" value="1"/>
</dbReference>
<dbReference type="Gene3D" id="1.10.8.60">
    <property type="match status" value="1"/>
</dbReference>
<proteinExistence type="inferred from homology"/>
<keyword evidence="5 7" id="KW-0238">DNA-binding</keyword>
<comment type="function">
    <text evidence="7">Component of the origin recognition complex (ORC) that binds origins of replication. DNA-binding is ATP-dependent, however specific DNA sequences that define origins of replication have not been identified so far. ORC is required to assemble the pre-replication complex necessary to initiate DNA replication.</text>
</comment>
<dbReference type="SMART" id="SM00382">
    <property type="entry name" value="AAA"/>
    <property type="match status" value="1"/>
</dbReference>
<dbReference type="GO" id="GO:0005664">
    <property type="term" value="C:nuclear origin of replication recognition complex"/>
    <property type="evidence" value="ECO:0007669"/>
    <property type="project" value="TreeGrafter"/>
</dbReference>
<keyword evidence="11" id="KW-1185">Reference proteome</keyword>
<organism evidence="10 11">
    <name type="scientific">Diversispora eburnea</name>
    <dbReference type="NCBI Taxonomy" id="1213867"/>
    <lineage>
        <taxon>Eukaryota</taxon>
        <taxon>Fungi</taxon>
        <taxon>Fungi incertae sedis</taxon>
        <taxon>Mucoromycota</taxon>
        <taxon>Glomeromycotina</taxon>
        <taxon>Glomeromycetes</taxon>
        <taxon>Diversisporales</taxon>
        <taxon>Diversisporaceae</taxon>
        <taxon>Diversispora</taxon>
    </lineage>
</organism>
<dbReference type="InterPro" id="IPR041083">
    <property type="entry name" value="AAA_lid_10"/>
</dbReference>
<evidence type="ECO:0000256" key="5">
    <source>
        <dbReference type="ARBA" id="ARBA00023125"/>
    </source>
</evidence>
<comment type="subcellular location">
    <subcellularLocation>
        <location evidence="1 7">Nucleus</location>
    </subcellularLocation>
</comment>
<gene>
    <name evidence="10" type="ORF">DEBURN_LOCUS1956</name>
</gene>
<comment type="similarity">
    <text evidence="2 7">Belongs to the ORC1 family.</text>
</comment>
<dbReference type="InterPro" id="IPR015163">
    <property type="entry name" value="Cdc6_C"/>
</dbReference>
<feature type="compositionally biased region" description="Basic and acidic residues" evidence="8">
    <location>
        <begin position="34"/>
        <end position="47"/>
    </location>
</feature>
<dbReference type="InterPro" id="IPR036390">
    <property type="entry name" value="WH_DNA-bd_sf"/>
</dbReference>
<keyword evidence="4" id="KW-0479">Metal-binding</keyword>
<feature type="region of interest" description="Disordered" evidence="8">
    <location>
        <begin position="1"/>
        <end position="94"/>
    </location>
</feature>
<feature type="compositionally biased region" description="Polar residues" evidence="8">
    <location>
        <begin position="1"/>
        <end position="11"/>
    </location>
</feature>
<dbReference type="Pfam" id="PF00004">
    <property type="entry name" value="AAA"/>
    <property type="match status" value="1"/>
</dbReference>
<dbReference type="PANTHER" id="PTHR10763">
    <property type="entry name" value="CELL DIVISION CONTROL PROTEIN 6-RELATED"/>
    <property type="match status" value="1"/>
</dbReference>
<evidence type="ECO:0000313" key="10">
    <source>
        <dbReference type="EMBL" id="CAG8448360.1"/>
    </source>
</evidence>
<dbReference type="GO" id="GO:0003688">
    <property type="term" value="F:DNA replication origin binding"/>
    <property type="evidence" value="ECO:0007669"/>
    <property type="project" value="TreeGrafter"/>
</dbReference>
<dbReference type="InterPro" id="IPR050311">
    <property type="entry name" value="ORC1/CDC6"/>
</dbReference>
<evidence type="ECO:0000256" key="1">
    <source>
        <dbReference type="ARBA" id="ARBA00004123"/>
    </source>
</evidence>
<dbReference type="AlphaFoldDB" id="A0A9N8YRN6"/>
<sequence length="501" mass="57558">MLCFTTSQVSDRQPDLTRSHPFSKRVNRRSVRVAIRDQERADFKNESDNDVYVESTETENELSENEPSPKRRRKNGKRITTSEKISQPGKITTPPKIRVKSIGQIKPLALRQQPTTEPQTFYDRARSMLRLEEVPDTLPCREKEYKQLYERVKSAIEQFSGHRIFISGQPGTGKTATVRQVVKNLQQKVEEKELIPFEFVEINGMEIKPPEKAYPIIWKALTGDHVTFKDAEILLAQTFSAPSRRGPILLMIDEFDTLVKKKSTVIYNLLNWTTFLNSYFIVIALTNRIDLYVNMLPLSSDSRMGLDRFSFAPYTHAELAIIVKSRLEGIDLFTNEAIEFAARKVSSITQDARNALCICSRAVGILESLVKKDDTVNNKVTIEIIKEAIKKTITPWSRYIRKCSFQAKLFLCSLYLLRKDEKLEIEYKDIAEKFIKLCKGKDIPQPTYTEISDIAYDLASSLILIMDPSKDICASVDFNANEEEVQIVLNEDPFFRDMIKL</sequence>
<keyword evidence="6 7" id="KW-0539">Nucleus</keyword>
<dbReference type="InterPro" id="IPR027417">
    <property type="entry name" value="P-loop_NTPase"/>
</dbReference>
<feature type="domain" description="AAA+ ATPase" evidence="9">
    <location>
        <begin position="160"/>
        <end position="310"/>
    </location>
</feature>
<dbReference type="GO" id="GO:0016887">
    <property type="term" value="F:ATP hydrolysis activity"/>
    <property type="evidence" value="ECO:0007669"/>
    <property type="project" value="InterPro"/>
</dbReference>
<dbReference type="InterPro" id="IPR003959">
    <property type="entry name" value="ATPase_AAA_core"/>
</dbReference>
<dbReference type="Proteomes" id="UP000789706">
    <property type="component" value="Unassembled WGS sequence"/>
</dbReference>
<evidence type="ECO:0000256" key="2">
    <source>
        <dbReference type="ARBA" id="ARBA00008398"/>
    </source>
</evidence>
<dbReference type="EMBL" id="CAJVPK010000098">
    <property type="protein sequence ID" value="CAG8448360.1"/>
    <property type="molecule type" value="Genomic_DNA"/>
</dbReference>
<evidence type="ECO:0000256" key="3">
    <source>
        <dbReference type="ARBA" id="ARBA00022705"/>
    </source>
</evidence>
<comment type="subunit">
    <text evidence="7">ORC is composed of six subunits.</text>
</comment>
<keyword evidence="3 7" id="KW-0235">DNA replication</keyword>
<feature type="compositionally biased region" description="Acidic residues" evidence="8">
    <location>
        <begin position="48"/>
        <end position="64"/>
    </location>
</feature>
<evidence type="ECO:0000256" key="6">
    <source>
        <dbReference type="ARBA" id="ARBA00023242"/>
    </source>
</evidence>
<keyword evidence="7" id="KW-0067">ATP-binding</keyword>
<dbReference type="InterPro" id="IPR003593">
    <property type="entry name" value="AAA+_ATPase"/>
</dbReference>
<dbReference type="SUPFAM" id="SSF52540">
    <property type="entry name" value="P-loop containing nucleoside triphosphate hydrolases"/>
    <property type="match status" value="1"/>
</dbReference>
<dbReference type="OrthoDB" id="1926878at2759"/>
<dbReference type="Pfam" id="PF09079">
    <property type="entry name" value="WHD_Cdc6"/>
    <property type="match status" value="1"/>
</dbReference>
<reference evidence="10" key="1">
    <citation type="submission" date="2021-06" db="EMBL/GenBank/DDBJ databases">
        <authorList>
            <person name="Kallberg Y."/>
            <person name="Tangrot J."/>
            <person name="Rosling A."/>
        </authorList>
    </citation>
    <scope>NUCLEOTIDE SEQUENCE</scope>
    <source>
        <strain evidence="10">AZ414A</strain>
    </source>
</reference>
<keyword evidence="7" id="KW-0547">Nucleotide-binding</keyword>
<protein>
    <recommendedName>
        <fullName evidence="7">Origin recognition complex subunit 1</fullName>
    </recommendedName>
</protein>
<evidence type="ECO:0000259" key="9">
    <source>
        <dbReference type="SMART" id="SM00382"/>
    </source>
</evidence>
<dbReference type="GO" id="GO:0006270">
    <property type="term" value="P:DNA replication initiation"/>
    <property type="evidence" value="ECO:0007669"/>
    <property type="project" value="TreeGrafter"/>
</dbReference>
<dbReference type="GO" id="GO:0033314">
    <property type="term" value="P:mitotic DNA replication checkpoint signaling"/>
    <property type="evidence" value="ECO:0007669"/>
    <property type="project" value="TreeGrafter"/>
</dbReference>
<feature type="compositionally biased region" description="Basic residues" evidence="8">
    <location>
        <begin position="21"/>
        <end position="31"/>
    </location>
</feature>